<dbReference type="PANTHER" id="PTHR13847">
    <property type="entry name" value="SARCOSINE DEHYDROGENASE-RELATED"/>
    <property type="match status" value="1"/>
</dbReference>
<gene>
    <name evidence="3" type="ORF">HW564_07590</name>
</gene>
<dbReference type="RefSeq" id="WP_011241949.1">
    <property type="nucleotide sequence ID" value="NZ_JABXIY010000020.1"/>
</dbReference>
<protein>
    <submittedName>
        <fullName evidence="3">FAD-dependent oxidoreductase</fullName>
    </submittedName>
</protein>
<feature type="domain" description="FAD dependent oxidoreductase" evidence="2">
    <location>
        <begin position="5"/>
        <end position="393"/>
    </location>
</feature>
<dbReference type="EMBL" id="JABXIY010000020">
    <property type="protein sequence ID" value="NVK96776.1"/>
    <property type="molecule type" value="Genomic_DNA"/>
</dbReference>
<dbReference type="Gene3D" id="3.30.9.10">
    <property type="entry name" value="D-Amino Acid Oxidase, subunit A, domain 2"/>
    <property type="match status" value="1"/>
</dbReference>
<evidence type="ECO:0000259" key="2">
    <source>
        <dbReference type="Pfam" id="PF01266"/>
    </source>
</evidence>
<sequence>MSEEITVLGAGIVGICTALSLIERGLKVTLIDRDAPGQATSFGNAGVISPWSVIPQSMPGMWKKVPGMMLDPVGPLAVSPTYLPRLAPWGMRFLAEGREARVRAVSAAMEFLNRDCIDLYRRHLKGTGHEGLIRDSYYVHAYRDASAARLDTLDTELRRRAGAEVERIDAADLRALEPALSPDFTAAVLIKGQARALSPGQLGAVLADKFQQLGGRLRQTSVQSLHRQDDGGWLCRTDQGDLKAAKIVLAMGVWSARLLSPLGVHIPLEAERGYHVTFTKPGITLNHSVMDAEMKFVASSMTDGLRVAGTAEFAGLDAALNKRRLDGLVRLACRLSPDLTAEPHATWSGQRPSLPDSLPCIGEVEGLPGLVAAFGHSHYGLMMAPKTGELVADIVTGRMANTDLSPYKATRFKRFWPVSNT</sequence>
<keyword evidence="1" id="KW-0560">Oxidoreductase</keyword>
<proteinExistence type="predicted"/>
<dbReference type="InterPro" id="IPR036188">
    <property type="entry name" value="FAD/NAD-bd_sf"/>
</dbReference>
<evidence type="ECO:0000256" key="1">
    <source>
        <dbReference type="ARBA" id="ARBA00023002"/>
    </source>
</evidence>
<dbReference type="OMA" id="SHYGLMM"/>
<evidence type="ECO:0000313" key="4">
    <source>
        <dbReference type="Proteomes" id="UP000565723"/>
    </source>
</evidence>
<evidence type="ECO:0000313" key="3">
    <source>
        <dbReference type="EMBL" id="NVK96776.1"/>
    </source>
</evidence>
<dbReference type="Proteomes" id="UP000565723">
    <property type="component" value="Unassembled WGS sequence"/>
</dbReference>
<name>A0A850LFG6_9RHOB</name>
<reference evidence="3 4" key="1">
    <citation type="journal article" date="2020" name="Proc. Natl. Acad. Sci. U.S.A.">
        <title>Ecological drivers of bacterial community assembly in synthetic phycospheres.</title>
        <authorList>
            <person name="Fu H."/>
            <person name="Uchimiya M."/>
            <person name="Gore J."/>
            <person name="Moran M.A."/>
        </authorList>
    </citation>
    <scope>NUCLEOTIDE SEQUENCE [LARGE SCALE GENOMIC DNA]</scope>
    <source>
        <strain evidence="3">HF-Din03</strain>
    </source>
</reference>
<dbReference type="SUPFAM" id="SSF51905">
    <property type="entry name" value="FAD/NAD(P)-binding domain"/>
    <property type="match status" value="1"/>
</dbReference>
<dbReference type="Pfam" id="PF01266">
    <property type="entry name" value="DAO"/>
    <property type="match status" value="1"/>
</dbReference>
<dbReference type="InterPro" id="IPR006076">
    <property type="entry name" value="FAD-dep_OxRdtase"/>
</dbReference>
<accession>A0A850LFG6</accession>
<dbReference type="Gene3D" id="3.50.50.60">
    <property type="entry name" value="FAD/NAD(P)-binding domain"/>
    <property type="match status" value="2"/>
</dbReference>
<dbReference type="GO" id="GO:0016491">
    <property type="term" value="F:oxidoreductase activity"/>
    <property type="evidence" value="ECO:0007669"/>
    <property type="project" value="UniProtKB-KW"/>
</dbReference>
<dbReference type="AlphaFoldDB" id="A0A850LFG6"/>
<comment type="caution">
    <text evidence="3">The sequence shown here is derived from an EMBL/GenBank/DDBJ whole genome shotgun (WGS) entry which is preliminary data.</text>
</comment>
<dbReference type="SUPFAM" id="SSF54373">
    <property type="entry name" value="FAD-linked reductases, C-terminal domain"/>
    <property type="match status" value="1"/>
</dbReference>
<organism evidence="3 4">
    <name type="scientific">Ruegeria pomeroyi</name>
    <dbReference type="NCBI Taxonomy" id="89184"/>
    <lineage>
        <taxon>Bacteria</taxon>
        <taxon>Pseudomonadati</taxon>
        <taxon>Pseudomonadota</taxon>
        <taxon>Alphaproteobacteria</taxon>
        <taxon>Rhodobacterales</taxon>
        <taxon>Roseobacteraceae</taxon>
        <taxon>Ruegeria</taxon>
    </lineage>
</organism>
<dbReference type="GO" id="GO:0005737">
    <property type="term" value="C:cytoplasm"/>
    <property type="evidence" value="ECO:0007669"/>
    <property type="project" value="TreeGrafter"/>
</dbReference>
<dbReference type="PANTHER" id="PTHR13847:SF289">
    <property type="entry name" value="GLYCINE OXIDASE"/>
    <property type="match status" value="1"/>
</dbReference>